<evidence type="ECO:0000256" key="2">
    <source>
        <dbReference type="SAM" id="MobiDB-lite"/>
    </source>
</evidence>
<protein>
    <submittedName>
        <fullName evidence="4">Uncharacterized protein</fullName>
    </submittedName>
</protein>
<feature type="transmembrane region" description="Helical" evidence="3">
    <location>
        <begin position="195"/>
        <end position="218"/>
    </location>
</feature>
<keyword evidence="5" id="KW-1185">Reference proteome</keyword>
<dbReference type="Proteomes" id="UP001224775">
    <property type="component" value="Unassembled WGS sequence"/>
</dbReference>
<feature type="compositionally biased region" description="Basic residues" evidence="2">
    <location>
        <begin position="15"/>
        <end position="28"/>
    </location>
</feature>
<comment type="similarity">
    <text evidence="1">Belongs to the multi antimicrobial extrusion (MATE) (TC 2.A.66.1) family.</text>
</comment>
<feature type="transmembrane region" description="Helical" evidence="3">
    <location>
        <begin position="135"/>
        <end position="155"/>
    </location>
</feature>
<dbReference type="Pfam" id="PF01554">
    <property type="entry name" value="MatE"/>
    <property type="match status" value="2"/>
</dbReference>
<organism evidence="4 5">
    <name type="scientific">Skeletonema marinoi</name>
    <dbReference type="NCBI Taxonomy" id="267567"/>
    <lineage>
        <taxon>Eukaryota</taxon>
        <taxon>Sar</taxon>
        <taxon>Stramenopiles</taxon>
        <taxon>Ochrophyta</taxon>
        <taxon>Bacillariophyta</taxon>
        <taxon>Coscinodiscophyceae</taxon>
        <taxon>Thalassiosirophycidae</taxon>
        <taxon>Thalassiosirales</taxon>
        <taxon>Skeletonemataceae</taxon>
        <taxon>Skeletonema</taxon>
        <taxon>Skeletonema marinoi-dohrnii complex</taxon>
    </lineage>
</organism>
<dbReference type="InterPro" id="IPR002528">
    <property type="entry name" value="MATE_fam"/>
</dbReference>
<evidence type="ECO:0000313" key="4">
    <source>
        <dbReference type="EMBL" id="KAK1748526.1"/>
    </source>
</evidence>
<sequence length="429" mass="46881">MHHQVLQSQLDRERRAAKKRKKAKKAKAKSYVPPSIPTNETGSVDCKRRGSFDESVLTRTSSCSSNLDDGEVVNDMDLVFGPQSPYHPTKRKDIWDHVVRIAKFDHESKRLVNLMAPYTLTALICNMFAIIDIAIISSVLGAESLSAFLVTGYFLSMVCKAAKGFTDAQATLCAHAVGAGNYFLAGQYIQLTQMVFVLTGVLPLLIMGSSMYQVLVWLDVSSHVATLGGNFATIQAIALLVGGFNDAQTQFLSAIDPSISSNAIEMLMHASYTAGIAAYLYDNANATLIDLAWMKCWIAILFIPINFIVLSSRGWLDLCWVGMIRSNALKNREAVKQMLKTGIPLGIGSLIRESEWVLMVLLASRIGTDDVATFAVIRRTFDIFSSLIEGLCCGAELRCAYHMGTGRQVHAARSAYKSLIIGMSVGTAL</sequence>
<dbReference type="GO" id="GO:0042910">
    <property type="term" value="F:xenobiotic transmembrane transporter activity"/>
    <property type="evidence" value="ECO:0007669"/>
    <property type="project" value="InterPro"/>
</dbReference>
<keyword evidence="3" id="KW-0812">Transmembrane</keyword>
<dbReference type="PANTHER" id="PTHR11206">
    <property type="entry name" value="MULTIDRUG RESISTANCE PROTEIN"/>
    <property type="match status" value="1"/>
</dbReference>
<feature type="transmembrane region" description="Helical" evidence="3">
    <location>
        <begin position="111"/>
        <end position="129"/>
    </location>
</feature>
<feature type="transmembrane region" description="Helical" evidence="3">
    <location>
        <begin position="292"/>
        <end position="316"/>
    </location>
</feature>
<dbReference type="GO" id="GO:0015297">
    <property type="term" value="F:antiporter activity"/>
    <property type="evidence" value="ECO:0007669"/>
    <property type="project" value="InterPro"/>
</dbReference>
<keyword evidence="3" id="KW-1133">Transmembrane helix</keyword>
<proteinExistence type="inferred from homology"/>
<gene>
    <name evidence="4" type="ORF">QTG54_000465</name>
</gene>
<evidence type="ECO:0000256" key="3">
    <source>
        <dbReference type="SAM" id="Phobius"/>
    </source>
</evidence>
<evidence type="ECO:0000313" key="5">
    <source>
        <dbReference type="Proteomes" id="UP001224775"/>
    </source>
</evidence>
<dbReference type="AlphaFoldDB" id="A0AAD9DI04"/>
<reference evidence="4" key="1">
    <citation type="submission" date="2023-06" db="EMBL/GenBank/DDBJ databases">
        <title>Survivors Of The Sea: Transcriptome response of Skeletonema marinoi to long-term dormancy.</title>
        <authorList>
            <person name="Pinder M.I.M."/>
            <person name="Kourtchenko O."/>
            <person name="Robertson E.K."/>
            <person name="Larsson T."/>
            <person name="Maumus F."/>
            <person name="Osuna-Cruz C.M."/>
            <person name="Vancaester E."/>
            <person name="Stenow R."/>
            <person name="Vandepoele K."/>
            <person name="Ploug H."/>
            <person name="Bruchert V."/>
            <person name="Godhe A."/>
            <person name="Topel M."/>
        </authorList>
    </citation>
    <scope>NUCLEOTIDE SEQUENCE</scope>
    <source>
        <strain evidence="4">R05AC</strain>
    </source>
</reference>
<feature type="region of interest" description="Disordered" evidence="2">
    <location>
        <begin position="1"/>
        <end position="43"/>
    </location>
</feature>
<name>A0AAD9DI04_9STRA</name>
<feature type="non-terminal residue" evidence="4">
    <location>
        <position position="1"/>
    </location>
</feature>
<evidence type="ECO:0000256" key="1">
    <source>
        <dbReference type="ARBA" id="ARBA00010199"/>
    </source>
</evidence>
<accession>A0AAD9DI04</accession>
<feature type="transmembrane region" description="Helical" evidence="3">
    <location>
        <begin position="224"/>
        <end position="242"/>
    </location>
</feature>
<dbReference type="GO" id="GO:0016020">
    <property type="term" value="C:membrane"/>
    <property type="evidence" value="ECO:0007669"/>
    <property type="project" value="InterPro"/>
</dbReference>
<keyword evidence="3" id="KW-0472">Membrane</keyword>
<dbReference type="EMBL" id="JATAAI010000001">
    <property type="protein sequence ID" value="KAK1748526.1"/>
    <property type="molecule type" value="Genomic_DNA"/>
</dbReference>
<comment type="caution">
    <text evidence="4">The sequence shown here is derived from an EMBL/GenBank/DDBJ whole genome shotgun (WGS) entry which is preliminary data.</text>
</comment>